<reference evidence="7 8" key="2">
    <citation type="journal article" date="2009" name="PLoS ONE">
        <title>The photosynthetic apparatus and its regulation in the aerobic gammaproteobacterium Congregibacter litoralis gen. nov., sp. nov.</title>
        <authorList>
            <person name="Spring S."/>
            <person name="Lunsdorf H."/>
            <person name="Fuchs B.M."/>
            <person name="Tindall B.J."/>
        </authorList>
    </citation>
    <scope>NUCLEOTIDE SEQUENCE [LARGE SCALE GENOMIC DNA]</scope>
    <source>
        <strain evidence="7">KT71</strain>
    </source>
</reference>
<feature type="transmembrane region" description="Helical" evidence="6">
    <location>
        <begin position="22"/>
        <end position="45"/>
    </location>
</feature>
<feature type="transmembrane region" description="Helical" evidence="6">
    <location>
        <begin position="365"/>
        <end position="385"/>
    </location>
</feature>
<comment type="subcellular location">
    <subcellularLocation>
        <location evidence="1">Cell membrane</location>
        <topology evidence="1">Multi-pass membrane protein</topology>
    </subcellularLocation>
</comment>
<evidence type="ECO:0000256" key="3">
    <source>
        <dbReference type="ARBA" id="ARBA00022692"/>
    </source>
</evidence>
<dbReference type="AlphaFoldDB" id="A4A5U2"/>
<gene>
    <name evidence="7" type="ORF">KT71_00390</name>
</gene>
<keyword evidence="3 6" id="KW-0812">Transmembrane</keyword>
<feature type="transmembrane region" description="Helical" evidence="6">
    <location>
        <begin position="135"/>
        <end position="155"/>
    </location>
</feature>
<comment type="caution">
    <text evidence="7">The sequence shown here is derived from an EMBL/GenBank/DDBJ whole genome shotgun (WGS) entry which is preliminary data.</text>
</comment>
<dbReference type="Pfam" id="PF02690">
    <property type="entry name" value="Na_Pi_cotrans"/>
    <property type="match status" value="2"/>
</dbReference>
<evidence type="ECO:0000256" key="1">
    <source>
        <dbReference type="ARBA" id="ARBA00004651"/>
    </source>
</evidence>
<dbReference type="GO" id="GO:0005886">
    <property type="term" value="C:plasma membrane"/>
    <property type="evidence" value="ECO:0007669"/>
    <property type="project" value="UniProtKB-SubCell"/>
</dbReference>
<dbReference type="STRING" id="314285.KT71_00390"/>
<accession>A4A5U2</accession>
<feature type="transmembrane region" description="Helical" evidence="6">
    <location>
        <begin position="85"/>
        <end position="107"/>
    </location>
</feature>
<dbReference type="eggNOG" id="COG1283">
    <property type="taxonomic scope" value="Bacteria"/>
</dbReference>
<dbReference type="Proteomes" id="UP000019205">
    <property type="component" value="Chromosome"/>
</dbReference>
<dbReference type="PANTHER" id="PTHR10010">
    <property type="entry name" value="SOLUTE CARRIER FAMILY 34 SODIUM PHOSPHATE , MEMBER 2-RELATED"/>
    <property type="match status" value="1"/>
</dbReference>
<keyword evidence="8" id="KW-1185">Reference proteome</keyword>
<evidence type="ECO:0000256" key="2">
    <source>
        <dbReference type="ARBA" id="ARBA00022475"/>
    </source>
</evidence>
<evidence type="ECO:0000313" key="8">
    <source>
        <dbReference type="Proteomes" id="UP000019205"/>
    </source>
</evidence>
<evidence type="ECO:0000256" key="6">
    <source>
        <dbReference type="SAM" id="Phobius"/>
    </source>
</evidence>
<dbReference type="EMBL" id="AAOA02000002">
    <property type="protein sequence ID" value="EAQ98389.2"/>
    <property type="molecule type" value="Genomic_DNA"/>
</dbReference>
<dbReference type="PANTHER" id="PTHR10010:SF46">
    <property type="entry name" value="SODIUM-DEPENDENT PHOSPHATE TRANSPORT PROTEIN 2B"/>
    <property type="match status" value="1"/>
</dbReference>
<feature type="transmembrane region" description="Helical" evidence="6">
    <location>
        <begin position="209"/>
        <end position="229"/>
    </location>
</feature>
<feature type="transmembrane region" description="Helical" evidence="6">
    <location>
        <begin position="57"/>
        <end position="79"/>
    </location>
</feature>
<keyword evidence="5 6" id="KW-0472">Membrane</keyword>
<proteinExistence type="predicted"/>
<reference evidence="7 8" key="1">
    <citation type="journal article" date="2007" name="Proc. Natl. Acad. Sci. U.S.A.">
        <title>Characterization of a marine gammaproteobacterium capable of aerobic anoxygenic photosynthesis.</title>
        <authorList>
            <person name="Fuchs B.M."/>
            <person name="Spring S."/>
            <person name="Teeling H."/>
            <person name="Quast C."/>
            <person name="Wulf J."/>
            <person name="Schattenhofer M."/>
            <person name="Yan S."/>
            <person name="Ferriera S."/>
            <person name="Johnson J."/>
            <person name="Glockner F.O."/>
            <person name="Amann R."/>
        </authorList>
    </citation>
    <scope>NUCLEOTIDE SEQUENCE [LARGE SCALE GENOMIC DNA]</scope>
    <source>
        <strain evidence="7">KT71</strain>
    </source>
</reference>
<dbReference type="InterPro" id="IPR003841">
    <property type="entry name" value="Na/Pi_transpt"/>
</dbReference>
<evidence type="ECO:0000256" key="5">
    <source>
        <dbReference type="ARBA" id="ARBA00023136"/>
    </source>
</evidence>
<evidence type="ECO:0000256" key="4">
    <source>
        <dbReference type="ARBA" id="ARBA00022989"/>
    </source>
</evidence>
<evidence type="ECO:0000313" key="7">
    <source>
        <dbReference type="EMBL" id="EAQ98389.2"/>
    </source>
</evidence>
<sequence>MSSTPPQVGDGSTAGQESHSPLVWLGVVGLVYLLLIGVGTIGDGFKWISGGADGAQAIFAFAGNPIVGVILGVLATALVQSSSTVTSVIVGLVAGGVPVSIAVPMIMGANMGTTITNTIVSLGNFRDRGAFRKSFAAATVHDFFNLFSILIFLPVEVMFHPLERMAASLAGIFHGGAGASVGGFNAVAAMTKPFSHAIVSSLDALPTTMGALITITLGIAMVMISVLYLGKLLRAVMTGKARVLIDAAIGRGALSGIASGTVVTILVQSSSTTTSLVVPLAGAGVLTTRQIYPFTLGANIGTCITALLAATSITGPYEYFALQIALVHLLYNLLGVALFMAVPFLRDLPVRSSEWLGAKVEHNRSWAFGYIGSVFFVVPSVVFGGEMYFSPESEQPIDAACDETSVICAREEVQRVDLRLE</sequence>
<keyword evidence="4 6" id="KW-1133">Transmembrane helix</keyword>
<protein>
    <submittedName>
        <fullName evidence="7">Na+/phosphate symporter</fullName>
    </submittedName>
</protein>
<organism evidence="7 8">
    <name type="scientific">Congregibacter litoralis KT71</name>
    <dbReference type="NCBI Taxonomy" id="314285"/>
    <lineage>
        <taxon>Bacteria</taxon>
        <taxon>Pseudomonadati</taxon>
        <taxon>Pseudomonadota</taxon>
        <taxon>Gammaproteobacteria</taxon>
        <taxon>Cellvibrionales</taxon>
        <taxon>Halieaceae</taxon>
        <taxon>Congregibacter</taxon>
    </lineage>
</organism>
<dbReference type="HOGENOM" id="CLU_025063_2_1_6"/>
<feature type="transmembrane region" description="Helical" evidence="6">
    <location>
        <begin position="291"/>
        <end position="313"/>
    </location>
</feature>
<dbReference type="GO" id="GO:0044341">
    <property type="term" value="P:sodium-dependent phosphate transport"/>
    <property type="evidence" value="ECO:0007669"/>
    <property type="project" value="InterPro"/>
</dbReference>
<dbReference type="NCBIfam" id="NF037997">
    <property type="entry name" value="Na_Pi_symport"/>
    <property type="match status" value="1"/>
</dbReference>
<feature type="transmembrane region" description="Helical" evidence="6">
    <location>
        <begin position="320"/>
        <end position="345"/>
    </location>
</feature>
<keyword evidence="2" id="KW-1003">Cell membrane</keyword>
<name>A4A5U2_9GAMM</name>
<dbReference type="GO" id="GO:0005436">
    <property type="term" value="F:sodium:phosphate symporter activity"/>
    <property type="evidence" value="ECO:0007669"/>
    <property type="project" value="InterPro"/>
</dbReference>